<dbReference type="PROSITE" id="PS51755">
    <property type="entry name" value="OMPR_PHOB"/>
    <property type="match status" value="1"/>
</dbReference>
<dbReference type="SUPFAM" id="SSF52172">
    <property type="entry name" value="CheY-like"/>
    <property type="match status" value="1"/>
</dbReference>
<dbReference type="CDD" id="cd00383">
    <property type="entry name" value="trans_reg_C"/>
    <property type="match status" value="1"/>
</dbReference>
<evidence type="ECO:0000313" key="10">
    <source>
        <dbReference type="EMBL" id="KGD70393.1"/>
    </source>
</evidence>
<dbReference type="Proteomes" id="UP000029577">
    <property type="component" value="Unassembled WGS sequence"/>
</dbReference>
<dbReference type="GO" id="GO:0006355">
    <property type="term" value="P:regulation of DNA-templated transcription"/>
    <property type="evidence" value="ECO:0007669"/>
    <property type="project" value="InterPro"/>
</dbReference>
<keyword evidence="2" id="KW-0902">Two-component regulatory system</keyword>
<protein>
    <recommendedName>
        <fullName evidence="12">Transcriptional regulator</fullName>
    </recommendedName>
</protein>
<dbReference type="OrthoDB" id="9802426at2"/>
<dbReference type="InterPro" id="IPR039420">
    <property type="entry name" value="WalR-like"/>
</dbReference>
<evidence type="ECO:0000256" key="4">
    <source>
        <dbReference type="ARBA" id="ARBA00023125"/>
    </source>
</evidence>
<gene>
    <name evidence="10" type="ORF">HA49_20960</name>
</gene>
<feature type="DNA-binding region" description="OmpR/PhoB-type" evidence="7">
    <location>
        <begin position="126"/>
        <end position="224"/>
    </location>
</feature>
<dbReference type="PANTHER" id="PTHR48111">
    <property type="entry name" value="REGULATOR OF RPOS"/>
    <property type="match status" value="1"/>
</dbReference>
<feature type="domain" description="Response regulatory" evidence="8">
    <location>
        <begin position="3"/>
        <end position="117"/>
    </location>
</feature>
<dbReference type="EMBL" id="JPKR02000005">
    <property type="protein sequence ID" value="KGD70393.1"/>
    <property type="molecule type" value="Genomic_DNA"/>
</dbReference>
<dbReference type="RefSeq" id="WP_038023809.1">
    <property type="nucleotide sequence ID" value="NZ_JPKR02000005.1"/>
</dbReference>
<dbReference type="InterPro" id="IPR011006">
    <property type="entry name" value="CheY-like_superfamily"/>
</dbReference>
<evidence type="ECO:0000256" key="5">
    <source>
        <dbReference type="ARBA" id="ARBA00023163"/>
    </source>
</evidence>
<evidence type="ECO:0000256" key="6">
    <source>
        <dbReference type="PROSITE-ProRule" id="PRU00169"/>
    </source>
</evidence>
<dbReference type="GO" id="GO:0000156">
    <property type="term" value="F:phosphorelay response regulator activity"/>
    <property type="evidence" value="ECO:0007669"/>
    <property type="project" value="TreeGrafter"/>
</dbReference>
<evidence type="ECO:0000259" key="9">
    <source>
        <dbReference type="PROSITE" id="PS51755"/>
    </source>
</evidence>
<dbReference type="GO" id="GO:0032993">
    <property type="term" value="C:protein-DNA complex"/>
    <property type="evidence" value="ECO:0007669"/>
    <property type="project" value="TreeGrafter"/>
</dbReference>
<name>A0A095U730_9GAMM</name>
<dbReference type="InterPro" id="IPR036388">
    <property type="entry name" value="WH-like_DNA-bd_sf"/>
</dbReference>
<evidence type="ECO:0000256" key="2">
    <source>
        <dbReference type="ARBA" id="ARBA00023012"/>
    </source>
</evidence>
<comment type="caution">
    <text evidence="10">The sequence shown here is derived from an EMBL/GenBank/DDBJ whole genome shotgun (WGS) entry which is preliminary data.</text>
</comment>
<dbReference type="AlphaFoldDB" id="A0A095U730"/>
<sequence>MSSVLCVEDDEFFAREIIHALTEAGISAQHVITAAEAISCLENESYDLITLDRVLPDLDGIELLKKIRAIKSDTPVIMISGMNSVDDRVSGISAGCQDYIVKPFSSEEVVARILVHLRFSKVITDTSILSVEGIQLDLIEKTLCFGKVYMPLKSVEFRLMNMLMRNHGILITRPMILEAVWGYKFDPGTKVIDVHINNLRKKLDALSSSLQIINLRGAGFVLKCPDDNEESI</sequence>
<dbReference type="STRING" id="642227.HA49_20960"/>
<keyword evidence="4 7" id="KW-0238">DNA-binding</keyword>
<feature type="domain" description="OmpR/PhoB-type" evidence="9">
    <location>
        <begin position="126"/>
        <end position="224"/>
    </location>
</feature>
<reference evidence="10" key="1">
    <citation type="submission" date="2014-12" db="EMBL/GenBank/DDBJ databases">
        <title>The draft genome of the Tatumella morbirosei type strain, LMG23360T isolated from pineapple rot.</title>
        <authorList>
            <person name="Smits T.H."/>
            <person name="Palmer M."/>
            <person name="Venter S.N."/>
            <person name="Duffy B."/>
            <person name="Steenkamp E.T."/>
            <person name="Chan W.Y."/>
            <person name="Coutinho T.A."/>
            <person name="Coetzee M.P."/>
            <person name="De Maayer P."/>
        </authorList>
    </citation>
    <scope>NUCLEOTIDE SEQUENCE [LARGE SCALE GENOMIC DNA]</scope>
    <source>
        <strain evidence="10">LMG 23360</strain>
    </source>
</reference>
<dbReference type="GO" id="GO:0005829">
    <property type="term" value="C:cytosol"/>
    <property type="evidence" value="ECO:0007669"/>
    <property type="project" value="TreeGrafter"/>
</dbReference>
<organism evidence="10 11">
    <name type="scientific">Tatumella morbirosei</name>
    <dbReference type="NCBI Taxonomy" id="642227"/>
    <lineage>
        <taxon>Bacteria</taxon>
        <taxon>Pseudomonadati</taxon>
        <taxon>Pseudomonadota</taxon>
        <taxon>Gammaproteobacteria</taxon>
        <taxon>Enterobacterales</taxon>
        <taxon>Erwiniaceae</taxon>
        <taxon>Tatumella</taxon>
    </lineage>
</organism>
<dbReference type="PANTHER" id="PTHR48111:SF22">
    <property type="entry name" value="REGULATOR OF RPOS"/>
    <property type="match status" value="1"/>
</dbReference>
<dbReference type="SMART" id="SM00862">
    <property type="entry name" value="Trans_reg_C"/>
    <property type="match status" value="1"/>
</dbReference>
<keyword evidence="3" id="KW-0805">Transcription regulation</keyword>
<dbReference type="eggNOG" id="COG0745">
    <property type="taxonomic scope" value="Bacteria"/>
</dbReference>
<keyword evidence="11" id="KW-1185">Reference proteome</keyword>
<keyword evidence="1 6" id="KW-0597">Phosphoprotein</keyword>
<dbReference type="GO" id="GO:0000976">
    <property type="term" value="F:transcription cis-regulatory region binding"/>
    <property type="evidence" value="ECO:0007669"/>
    <property type="project" value="TreeGrafter"/>
</dbReference>
<evidence type="ECO:0000256" key="1">
    <source>
        <dbReference type="ARBA" id="ARBA00022553"/>
    </source>
</evidence>
<evidence type="ECO:0000313" key="11">
    <source>
        <dbReference type="Proteomes" id="UP000029577"/>
    </source>
</evidence>
<evidence type="ECO:0000256" key="3">
    <source>
        <dbReference type="ARBA" id="ARBA00023015"/>
    </source>
</evidence>
<evidence type="ECO:0000259" key="8">
    <source>
        <dbReference type="PROSITE" id="PS50110"/>
    </source>
</evidence>
<dbReference type="SMART" id="SM00448">
    <property type="entry name" value="REC"/>
    <property type="match status" value="1"/>
</dbReference>
<accession>A0A095U730</accession>
<dbReference type="InterPro" id="IPR001867">
    <property type="entry name" value="OmpR/PhoB-type_DNA-bd"/>
</dbReference>
<dbReference type="Gene3D" id="1.10.10.10">
    <property type="entry name" value="Winged helix-like DNA-binding domain superfamily/Winged helix DNA-binding domain"/>
    <property type="match status" value="1"/>
</dbReference>
<dbReference type="Pfam" id="PF00072">
    <property type="entry name" value="Response_reg"/>
    <property type="match status" value="1"/>
</dbReference>
<dbReference type="Gene3D" id="3.40.50.2300">
    <property type="match status" value="1"/>
</dbReference>
<evidence type="ECO:0000256" key="7">
    <source>
        <dbReference type="PROSITE-ProRule" id="PRU01091"/>
    </source>
</evidence>
<keyword evidence="5" id="KW-0804">Transcription</keyword>
<evidence type="ECO:0008006" key="12">
    <source>
        <dbReference type="Google" id="ProtNLM"/>
    </source>
</evidence>
<dbReference type="InterPro" id="IPR001789">
    <property type="entry name" value="Sig_transdc_resp-reg_receiver"/>
</dbReference>
<feature type="modified residue" description="4-aspartylphosphate" evidence="6">
    <location>
        <position position="52"/>
    </location>
</feature>
<proteinExistence type="predicted"/>
<dbReference type="PROSITE" id="PS50110">
    <property type="entry name" value="RESPONSE_REGULATORY"/>
    <property type="match status" value="1"/>
</dbReference>
<dbReference type="Pfam" id="PF00486">
    <property type="entry name" value="Trans_reg_C"/>
    <property type="match status" value="1"/>
</dbReference>